<reference evidence="1 2" key="1">
    <citation type="submission" date="2017-10" db="EMBL/GenBank/DDBJ databases">
        <title>Paenichitinophaga pekingensis gen. nov., sp. nov., isolated from activated sludge.</title>
        <authorList>
            <person name="Jin D."/>
            <person name="Kong X."/>
            <person name="Deng Y."/>
            <person name="Bai Z."/>
        </authorList>
    </citation>
    <scope>NUCLEOTIDE SEQUENCE [LARGE SCALE GENOMIC DNA]</scope>
    <source>
        <strain evidence="1 2">13</strain>
    </source>
</reference>
<dbReference type="Proteomes" id="UP000220133">
    <property type="component" value="Chromosome"/>
</dbReference>
<evidence type="ECO:0000313" key="2">
    <source>
        <dbReference type="Proteomes" id="UP000220133"/>
    </source>
</evidence>
<sequence length="297" mass="34221">MQLELIPQLLGLPIHDPGIISLMQELDVQQTGKDDATIIANGRGVHLQFQSNDRPAFSRSKSTGDVPSKKGDLFLVAATFDRKFFDAHEVLNVHLPFRLLFGYQPRMMQVSRKFKQFVNGKKAAFANCWSFVYNTYEVIVALDENEQLNWFRVEPRNELYARQVDITKLFKQQQYRVHTFNIAELNSMKVMNPTLSWILRMNAGDHTFDKKNIKEVNSVLEKYIDQVIAALQAQKVSQITAALKKSILSLNRAAAKNMGMIENKERKELLQFFEDTIRLCGLQLEPGVDFTSDWRTF</sequence>
<accession>A0A291QZ60</accession>
<protein>
    <submittedName>
        <fullName evidence="1">Uncharacterized protein</fullName>
    </submittedName>
</protein>
<proteinExistence type="predicted"/>
<dbReference type="OrthoDB" id="573695at2"/>
<name>A0A291QZ60_9BACT</name>
<organism evidence="1 2">
    <name type="scientific">Chitinophaga caeni</name>
    <dbReference type="NCBI Taxonomy" id="2029983"/>
    <lineage>
        <taxon>Bacteria</taxon>
        <taxon>Pseudomonadati</taxon>
        <taxon>Bacteroidota</taxon>
        <taxon>Chitinophagia</taxon>
        <taxon>Chitinophagales</taxon>
        <taxon>Chitinophagaceae</taxon>
        <taxon>Chitinophaga</taxon>
    </lineage>
</organism>
<dbReference type="AlphaFoldDB" id="A0A291QZ60"/>
<keyword evidence="2" id="KW-1185">Reference proteome</keyword>
<dbReference type="EMBL" id="CP023777">
    <property type="protein sequence ID" value="ATL49133.1"/>
    <property type="molecule type" value="Genomic_DNA"/>
</dbReference>
<dbReference type="KEGG" id="cbae:COR50_19225"/>
<evidence type="ECO:0000313" key="1">
    <source>
        <dbReference type="EMBL" id="ATL49133.1"/>
    </source>
</evidence>
<dbReference type="RefSeq" id="WP_098195501.1">
    <property type="nucleotide sequence ID" value="NZ_CP023777.1"/>
</dbReference>
<gene>
    <name evidence="1" type="ORF">COR50_19225</name>
</gene>